<evidence type="ECO:0000256" key="1">
    <source>
        <dbReference type="ARBA" id="ARBA00004651"/>
    </source>
</evidence>
<evidence type="ECO:0000256" key="5">
    <source>
        <dbReference type="ARBA" id="ARBA00023136"/>
    </source>
</evidence>
<keyword evidence="7" id="KW-1185">Reference proteome</keyword>
<keyword evidence="5" id="KW-0472">Membrane</keyword>
<organism evidence="6 7">
    <name type="scientific">Brassica carinata</name>
    <name type="common">Ethiopian mustard</name>
    <name type="synonym">Abyssinian cabbage</name>
    <dbReference type="NCBI Taxonomy" id="52824"/>
    <lineage>
        <taxon>Eukaryota</taxon>
        <taxon>Viridiplantae</taxon>
        <taxon>Streptophyta</taxon>
        <taxon>Embryophyta</taxon>
        <taxon>Tracheophyta</taxon>
        <taxon>Spermatophyta</taxon>
        <taxon>Magnoliopsida</taxon>
        <taxon>eudicotyledons</taxon>
        <taxon>Gunneridae</taxon>
        <taxon>Pentapetalae</taxon>
        <taxon>rosids</taxon>
        <taxon>malvids</taxon>
        <taxon>Brassicales</taxon>
        <taxon>Brassicaceae</taxon>
        <taxon>Brassiceae</taxon>
        <taxon>Brassica</taxon>
    </lineage>
</organism>
<evidence type="ECO:0000256" key="4">
    <source>
        <dbReference type="ARBA" id="ARBA00022989"/>
    </source>
</evidence>
<dbReference type="PANTHER" id="PTHR43302">
    <property type="entry name" value="TRANSPORTER ARSB-RELATED"/>
    <property type="match status" value="1"/>
</dbReference>
<accession>A0A8X7VZJ7</accession>
<sequence>MLLLGARVAAFCRSGGEEAWVSTVARNLTLFGSEANLIICEQARRLVSHGYTLTFTKHLKFGLPSTLIVSAIKFRAKFSYDQGRMEVTTSRITCLHLKFTFS</sequence>
<dbReference type="EMBL" id="JAAMPC010000003">
    <property type="protein sequence ID" value="KAG2320336.1"/>
    <property type="molecule type" value="Genomic_DNA"/>
</dbReference>
<dbReference type="PANTHER" id="PTHR43302:SF15">
    <property type="entry name" value="SILICON EFFLUX TRANSPORTER LSI2"/>
    <property type="match status" value="1"/>
</dbReference>
<dbReference type="AlphaFoldDB" id="A0A8X7VZJ7"/>
<gene>
    <name evidence="6" type="ORF">Bca52824_013549</name>
</gene>
<evidence type="ECO:0000313" key="6">
    <source>
        <dbReference type="EMBL" id="KAG2320336.1"/>
    </source>
</evidence>
<dbReference type="OrthoDB" id="442352at2759"/>
<comment type="caution">
    <text evidence="6">The sequence shown here is derived from an EMBL/GenBank/DDBJ whole genome shotgun (WGS) entry which is preliminary data.</text>
</comment>
<protein>
    <submittedName>
        <fullName evidence="6">Uncharacterized protein</fullName>
    </submittedName>
</protein>
<comment type="subcellular location">
    <subcellularLocation>
        <location evidence="1">Cell membrane</location>
        <topology evidence="1">Multi-pass membrane protein</topology>
    </subcellularLocation>
</comment>
<reference evidence="6 7" key="1">
    <citation type="submission" date="2020-02" db="EMBL/GenBank/DDBJ databases">
        <authorList>
            <person name="Ma Q."/>
            <person name="Huang Y."/>
            <person name="Song X."/>
            <person name="Pei D."/>
        </authorList>
    </citation>
    <scope>NUCLEOTIDE SEQUENCE [LARGE SCALE GENOMIC DNA]</scope>
    <source>
        <strain evidence="6">Sxm20200214</strain>
        <tissue evidence="6">Leaf</tissue>
    </source>
</reference>
<evidence type="ECO:0000256" key="3">
    <source>
        <dbReference type="ARBA" id="ARBA00022692"/>
    </source>
</evidence>
<proteinExistence type="predicted"/>
<dbReference type="GO" id="GO:0005886">
    <property type="term" value="C:plasma membrane"/>
    <property type="evidence" value="ECO:0007669"/>
    <property type="project" value="UniProtKB-SubCell"/>
</dbReference>
<keyword evidence="4" id="KW-1133">Transmembrane helix</keyword>
<evidence type="ECO:0000313" key="7">
    <source>
        <dbReference type="Proteomes" id="UP000886595"/>
    </source>
</evidence>
<dbReference type="Proteomes" id="UP000886595">
    <property type="component" value="Unassembled WGS sequence"/>
</dbReference>
<keyword evidence="3" id="KW-0812">Transmembrane</keyword>
<evidence type="ECO:0000256" key="2">
    <source>
        <dbReference type="ARBA" id="ARBA00022475"/>
    </source>
</evidence>
<keyword evidence="2" id="KW-1003">Cell membrane</keyword>
<name>A0A8X7VZJ7_BRACI</name>